<dbReference type="InterPro" id="IPR036388">
    <property type="entry name" value="WH-like_DNA-bd_sf"/>
</dbReference>
<keyword evidence="1" id="KW-0805">Transcription regulation</keyword>
<evidence type="ECO:0000313" key="6">
    <source>
        <dbReference type="Proteomes" id="UP000294498"/>
    </source>
</evidence>
<dbReference type="AlphaFoldDB" id="A0A4R8DEK4"/>
<evidence type="ECO:0000259" key="4">
    <source>
        <dbReference type="PROSITE" id="PS51118"/>
    </source>
</evidence>
<feature type="domain" description="HTH hxlR-type" evidence="4">
    <location>
        <begin position="21"/>
        <end position="119"/>
    </location>
</feature>
<accession>A0A4R8DEK4</accession>
<keyword evidence="3" id="KW-0804">Transcription</keyword>
<dbReference type="RefSeq" id="WP_133995837.1">
    <property type="nucleotide sequence ID" value="NZ_SODV01000002.1"/>
</dbReference>
<dbReference type="OrthoDB" id="9797599at2"/>
<keyword evidence="6" id="KW-1185">Reference proteome</keyword>
<evidence type="ECO:0000256" key="3">
    <source>
        <dbReference type="ARBA" id="ARBA00023163"/>
    </source>
</evidence>
<dbReference type="InterPro" id="IPR036390">
    <property type="entry name" value="WH_DNA-bd_sf"/>
</dbReference>
<dbReference type="Gene3D" id="1.10.10.10">
    <property type="entry name" value="Winged helix-like DNA-binding domain superfamily/Winged helix DNA-binding domain"/>
    <property type="match status" value="1"/>
</dbReference>
<keyword evidence="2" id="KW-0238">DNA-binding</keyword>
<gene>
    <name evidence="5" type="ORF">EDB95_3804</name>
</gene>
<proteinExistence type="predicted"/>
<dbReference type="InterPro" id="IPR002577">
    <property type="entry name" value="HTH_HxlR"/>
</dbReference>
<evidence type="ECO:0000256" key="1">
    <source>
        <dbReference type="ARBA" id="ARBA00023015"/>
    </source>
</evidence>
<organism evidence="5 6">
    <name type="scientific">Dinghuibacter silviterrae</name>
    <dbReference type="NCBI Taxonomy" id="1539049"/>
    <lineage>
        <taxon>Bacteria</taxon>
        <taxon>Pseudomonadati</taxon>
        <taxon>Bacteroidota</taxon>
        <taxon>Chitinophagia</taxon>
        <taxon>Chitinophagales</taxon>
        <taxon>Chitinophagaceae</taxon>
        <taxon>Dinghuibacter</taxon>
    </lineage>
</organism>
<evidence type="ECO:0000256" key="2">
    <source>
        <dbReference type="ARBA" id="ARBA00023125"/>
    </source>
</evidence>
<reference evidence="5 6" key="1">
    <citation type="submission" date="2019-03" db="EMBL/GenBank/DDBJ databases">
        <title>Genomic Encyclopedia of Type Strains, Phase IV (KMG-IV): sequencing the most valuable type-strain genomes for metagenomic binning, comparative biology and taxonomic classification.</title>
        <authorList>
            <person name="Goeker M."/>
        </authorList>
    </citation>
    <scope>NUCLEOTIDE SEQUENCE [LARGE SCALE GENOMIC DNA]</scope>
    <source>
        <strain evidence="5 6">DSM 100059</strain>
    </source>
</reference>
<dbReference type="EMBL" id="SODV01000002">
    <property type="protein sequence ID" value="TDW95983.1"/>
    <property type="molecule type" value="Genomic_DNA"/>
</dbReference>
<dbReference type="PROSITE" id="PS51118">
    <property type="entry name" value="HTH_HXLR"/>
    <property type="match status" value="1"/>
</dbReference>
<protein>
    <submittedName>
        <fullName evidence="5">HxlR family transcriptional regulator</fullName>
    </submittedName>
</protein>
<dbReference type="PANTHER" id="PTHR33204:SF18">
    <property type="entry name" value="TRANSCRIPTIONAL REGULATORY PROTEIN"/>
    <property type="match status" value="1"/>
</dbReference>
<comment type="caution">
    <text evidence="5">The sequence shown here is derived from an EMBL/GenBank/DDBJ whole genome shotgun (WGS) entry which is preliminary data.</text>
</comment>
<dbReference type="PANTHER" id="PTHR33204">
    <property type="entry name" value="TRANSCRIPTIONAL REGULATOR, MARR FAMILY"/>
    <property type="match status" value="1"/>
</dbReference>
<evidence type="ECO:0000313" key="5">
    <source>
        <dbReference type="EMBL" id="TDW95983.1"/>
    </source>
</evidence>
<sequence length="127" mass="14494">MAERKLNSTNYLNQSFLEEKCELNELLYLVSKRWLCETLFSIEEGHARFTSIKEDLQFISDHILSDRLRQLEKYGLVSRLQLDTVPPRVEYSITEKGRELSELLDQLCTFAGTLPLMHAAAAATAGA</sequence>
<name>A0A4R8DEK4_9BACT</name>
<dbReference type="GO" id="GO:0003677">
    <property type="term" value="F:DNA binding"/>
    <property type="evidence" value="ECO:0007669"/>
    <property type="project" value="UniProtKB-KW"/>
</dbReference>
<dbReference type="Proteomes" id="UP000294498">
    <property type="component" value="Unassembled WGS sequence"/>
</dbReference>
<dbReference type="Pfam" id="PF01638">
    <property type="entry name" value="HxlR"/>
    <property type="match status" value="1"/>
</dbReference>
<dbReference type="SUPFAM" id="SSF46785">
    <property type="entry name" value="Winged helix' DNA-binding domain"/>
    <property type="match status" value="1"/>
</dbReference>